<sequence length="87" mass="9573">MAVQRPACSGALTAAEEEAIIALARRSDHEARRRCRQEPRVTGRRRGTGAAVASAEARGRSCRVARGHEARLRIICRCVALLVCYRD</sequence>
<dbReference type="OrthoDB" id="687575at2759"/>
<proteinExistence type="predicted"/>
<gene>
    <name evidence="1" type="ORF">GUJ93_ZPchr0001g29523</name>
</gene>
<reference evidence="1" key="1">
    <citation type="journal article" date="2021" name="bioRxiv">
        <title>Whole Genome Assembly and Annotation of Northern Wild Rice, Zizania palustris L., Supports a Whole Genome Duplication in the Zizania Genus.</title>
        <authorList>
            <person name="Haas M."/>
            <person name="Kono T."/>
            <person name="Macchietto M."/>
            <person name="Millas R."/>
            <person name="McGilp L."/>
            <person name="Shao M."/>
            <person name="Duquette J."/>
            <person name="Hirsch C.N."/>
            <person name="Kimball J."/>
        </authorList>
    </citation>
    <scope>NUCLEOTIDE SEQUENCE</scope>
    <source>
        <tissue evidence="1">Fresh leaf tissue</tissue>
    </source>
</reference>
<organism evidence="1 2">
    <name type="scientific">Zizania palustris</name>
    <name type="common">Northern wild rice</name>
    <dbReference type="NCBI Taxonomy" id="103762"/>
    <lineage>
        <taxon>Eukaryota</taxon>
        <taxon>Viridiplantae</taxon>
        <taxon>Streptophyta</taxon>
        <taxon>Embryophyta</taxon>
        <taxon>Tracheophyta</taxon>
        <taxon>Spermatophyta</taxon>
        <taxon>Magnoliopsida</taxon>
        <taxon>Liliopsida</taxon>
        <taxon>Poales</taxon>
        <taxon>Poaceae</taxon>
        <taxon>BOP clade</taxon>
        <taxon>Oryzoideae</taxon>
        <taxon>Oryzeae</taxon>
        <taxon>Zizaniinae</taxon>
        <taxon>Zizania</taxon>
    </lineage>
</organism>
<name>A0A8J5S0C4_ZIZPA</name>
<evidence type="ECO:0000313" key="1">
    <source>
        <dbReference type="EMBL" id="KAG8055763.1"/>
    </source>
</evidence>
<keyword evidence="2" id="KW-1185">Reference proteome</keyword>
<evidence type="ECO:0000313" key="2">
    <source>
        <dbReference type="Proteomes" id="UP000729402"/>
    </source>
</evidence>
<reference evidence="1" key="2">
    <citation type="submission" date="2021-02" db="EMBL/GenBank/DDBJ databases">
        <authorList>
            <person name="Kimball J.A."/>
            <person name="Haas M.W."/>
            <person name="Macchietto M."/>
            <person name="Kono T."/>
            <person name="Duquette J."/>
            <person name="Shao M."/>
        </authorList>
    </citation>
    <scope>NUCLEOTIDE SEQUENCE</scope>
    <source>
        <tissue evidence="1">Fresh leaf tissue</tissue>
    </source>
</reference>
<protein>
    <submittedName>
        <fullName evidence="1">Uncharacterized protein</fullName>
    </submittedName>
</protein>
<dbReference type="AlphaFoldDB" id="A0A8J5S0C4"/>
<accession>A0A8J5S0C4</accession>
<comment type="caution">
    <text evidence="1">The sequence shown here is derived from an EMBL/GenBank/DDBJ whole genome shotgun (WGS) entry which is preliminary data.</text>
</comment>
<dbReference type="Proteomes" id="UP000729402">
    <property type="component" value="Unassembled WGS sequence"/>
</dbReference>
<dbReference type="EMBL" id="JAAALK010000288">
    <property type="protein sequence ID" value="KAG8055763.1"/>
    <property type="molecule type" value="Genomic_DNA"/>
</dbReference>